<evidence type="ECO:0000313" key="2">
    <source>
        <dbReference type="Proteomes" id="UP001168821"/>
    </source>
</evidence>
<dbReference type="EMBL" id="JALNTZ010003509">
    <property type="protein sequence ID" value="KAJ3616444.1"/>
    <property type="molecule type" value="Genomic_DNA"/>
</dbReference>
<dbReference type="Proteomes" id="UP001168821">
    <property type="component" value="Unassembled WGS sequence"/>
</dbReference>
<sequence>MVEVRSESRVPGSSYVDLAKGNIVSNFMKIVRADDKNLSNFEKVVDFLRCHTYEIVRYVRNSEHLMLDDGHTLVNCPPPAEEGDDHGGLLIKTYSELVDQDRIVYSRQFEVHELGNLYAGQHRIEIRSRIYRNGVVSSEDNRTVEIDI</sequence>
<gene>
    <name evidence="1" type="ORF">Zmor_011899</name>
</gene>
<dbReference type="AlphaFoldDB" id="A0AA38HHW9"/>
<organism evidence="1 2">
    <name type="scientific">Zophobas morio</name>
    <dbReference type="NCBI Taxonomy" id="2755281"/>
    <lineage>
        <taxon>Eukaryota</taxon>
        <taxon>Metazoa</taxon>
        <taxon>Ecdysozoa</taxon>
        <taxon>Arthropoda</taxon>
        <taxon>Hexapoda</taxon>
        <taxon>Insecta</taxon>
        <taxon>Pterygota</taxon>
        <taxon>Neoptera</taxon>
        <taxon>Endopterygota</taxon>
        <taxon>Coleoptera</taxon>
        <taxon>Polyphaga</taxon>
        <taxon>Cucujiformia</taxon>
        <taxon>Tenebrionidae</taxon>
        <taxon>Zophobas</taxon>
    </lineage>
</organism>
<accession>A0AA38HHW9</accession>
<comment type="caution">
    <text evidence="1">The sequence shown here is derived from an EMBL/GenBank/DDBJ whole genome shotgun (WGS) entry which is preliminary data.</text>
</comment>
<reference evidence="1" key="1">
    <citation type="journal article" date="2023" name="G3 (Bethesda)">
        <title>Whole genome assemblies of Zophobas morio and Tenebrio molitor.</title>
        <authorList>
            <person name="Kaur S."/>
            <person name="Stinson S.A."/>
            <person name="diCenzo G.C."/>
        </authorList>
    </citation>
    <scope>NUCLEOTIDE SEQUENCE</scope>
    <source>
        <strain evidence="1">QUZm001</strain>
    </source>
</reference>
<name>A0AA38HHW9_9CUCU</name>
<proteinExistence type="predicted"/>
<keyword evidence="2" id="KW-1185">Reference proteome</keyword>
<protein>
    <submittedName>
        <fullName evidence="1">Uncharacterized protein</fullName>
    </submittedName>
</protein>
<evidence type="ECO:0000313" key="1">
    <source>
        <dbReference type="EMBL" id="KAJ3616444.1"/>
    </source>
</evidence>